<gene>
    <name evidence="4" type="ORF">RKE40_00115</name>
</gene>
<accession>A0ABU3S0F8</accession>
<sequence>MLTLAPAPVAEGLSPQLHLSRLSGSVFLLSWTIDAPVVRRPTIALSASGKRLAAASLALGLDDGRVRLVVAFRHGGPGELVATLADHGPGGDITARFDPGLVHAMAEAGEVARDTTPAARRMLANALIGHWPSLFGLSETASYLTFLRQFLLLLARKPTPANPVAKLGDGKILIESSAPGRLSGIRAAYRLDRAGLARLSCRQRLGAADRTGARALHLIVDEFPAQAGGLLILQGDSGLVVRSVPARPAIPSLGRWWNGKASARDGLRSWLVEQLSESSEQGRLLAIEMQRRLPLAVQNIRRNDDLPSAELDLAVSTPAGLLLGGWYRDPEGLLDEMLLHRSEGDPTPILGRLERFPALLPGATAGERKPATGFAALVPGYAGGSPVLQPRAELRLKSGTSLFLRPALQPADAATIRARALSAMPPQHLTSEILERTLAPVLAACQQQLREALPEPRLKRFGKAPANPSVSVVIPLYRVYDFLRVQVAAFAADPIFAGEAELIYVLDSPEHEAEVAHLLGGLFLAYGLPMQLVVMGRNGGFSAACNAGAAASRGEALALVNSDVIPTGDGWLPALVRRLDRGNRIGAVGPKLLYDDGSLQHAGLFFKRDSKGTWLNHHYFKGMPSHYGPANAERPVPGVTGACVVLPRALFMEIGGFDDGYVIGDYEDSDLCLKIGRAGLGVVYVPSVALYHLERQSISKSTDYTRGVASQHNAWLQTRRWDRQIEALMAAFDGPAAELPEQALPEQSLPREPQFFSRANLRRATAA</sequence>
<dbReference type="PANTHER" id="PTHR43179:SF12">
    <property type="entry name" value="GALACTOFURANOSYLTRANSFERASE GLFT2"/>
    <property type="match status" value="1"/>
</dbReference>
<dbReference type="EMBL" id="JAWDID010000001">
    <property type="protein sequence ID" value="MDU0338260.1"/>
    <property type="molecule type" value="Genomic_DNA"/>
</dbReference>
<evidence type="ECO:0000313" key="4">
    <source>
        <dbReference type="EMBL" id="MDU0338260.1"/>
    </source>
</evidence>
<dbReference type="GO" id="GO:0016757">
    <property type="term" value="F:glycosyltransferase activity"/>
    <property type="evidence" value="ECO:0007669"/>
    <property type="project" value="UniProtKB-KW"/>
</dbReference>
<comment type="similarity">
    <text evidence="1">Belongs to the glycosyltransferase 2 family.</text>
</comment>
<keyword evidence="2 4" id="KW-0328">Glycosyltransferase</keyword>
<reference evidence="4 5" key="1">
    <citation type="submission" date="2023-09" db="EMBL/GenBank/DDBJ databases">
        <title>Whole genome shotgun sequencing (WGS) of Bosea sp. ZW T0_25, isolated from stored onions (Allium cepa).</title>
        <authorList>
            <person name="Stoll D.A."/>
            <person name="Huch M."/>
        </authorList>
    </citation>
    <scope>NUCLEOTIDE SEQUENCE [LARGE SCALE GENOMIC DNA]</scope>
    <source>
        <strain evidence="4 5">ZW T0_25</strain>
    </source>
</reference>
<dbReference type="InterPro" id="IPR029044">
    <property type="entry name" value="Nucleotide-diphossugar_trans"/>
</dbReference>
<dbReference type="Gene3D" id="3.90.550.10">
    <property type="entry name" value="Spore Coat Polysaccharide Biosynthesis Protein SpsA, Chain A"/>
    <property type="match status" value="1"/>
</dbReference>
<proteinExistence type="inferred from homology"/>
<organism evidence="4 5">
    <name type="scientific">Bosea rubneri</name>
    <dbReference type="NCBI Taxonomy" id="3075434"/>
    <lineage>
        <taxon>Bacteria</taxon>
        <taxon>Pseudomonadati</taxon>
        <taxon>Pseudomonadota</taxon>
        <taxon>Alphaproteobacteria</taxon>
        <taxon>Hyphomicrobiales</taxon>
        <taxon>Boseaceae</taxon>
        <taxon>Bosea</taxon>
    </lineage>
</organism>
<dbReference type="Proteomes" id="UP001254257">
    <property type="component" value="Unassembled WGS sequence"/>
</dbReference>
<evidence type="ECO:0000256" key="3">
    <source>
        <dbReference type="ARBA" id="ARBA00022679"/>
    </source>
</evidence>
<comment type="caution">
    <text evidence="4">The sequence shown here is derived from an EMBL/GenBank/DDBJ whole genome shotgun (WGS) entry which is preliminary data.</text>
</comment>
<protein>
    <submittedName>
        <fullName evidence="4">Glycosyltransferase</fullName>
        <ecNumber evidence="4">2.4.-.-</ecNumber>
    </submittedName>
</protein>
<dbReference type="PANTHER" id="PTHR43179">
    <property type="entry name" value="RHAMNOSYLTRANSFERASE WBBL"/>
    <property type="match status" value="1"/>
</dbReference>
<keyword evidence="3 4" id="KW-0808">Transferase</keyword>
<dbReference type="RefSeq" id="WP_316016217.1">
    <property type="nucleotide sequence ID" value="NZ_JAWDID010000001.1"/>
</dbReference>
<dbReference type="EC" id="2.4.-.-" evidence="4"/>
<evidence type="ECO:0000256" key="2">
    <source>
        <dbReference type="ARBA" id="ARBA00022676"/>
    </source>
</evidence>
<keyword evidence="5" id="KW-1185">Reference proteome</keyword>
<dbReference type="Pfam" id="PF13641">
    <property type="entry name" value="Glyco_tranf_2_3"/>
    <property type="match status" value="1"/>
</dbReference>
<dbReference type="SUPFAM" id="SSF53448">
    <property type="entry name" value="Nucleotide-diphospho-sugar transferases"/>
    <property type="match status" value="1"/>
</dbReference>
<evidence type="ECO:0000256" key="1">
    <source>
        <dbReference type="ARBA" id="ARBA00006739"/>
    </source>
</evidence>
<evidence type="ECO:0000313" key="5">
    <source>
        <dbReference type="Proteomes" id="UP001254257"/>
    </source>
</evidence>
<name>A0ABU3S0F8_9HYPH</name>